<dbReference type="InterPro" id="IPR036162">
    <property type="entry name" value="Resolvase-like_N_sf"/>
</dbReference>
<dbReference type="InterPro" id="IPR038109">
    <property type="entry name" value="DNA_bind_recomb_sf"/>
</dbReference>
<dbReference type="AlphaFoldDB" id="A0A6M6DJK5"/>
<feature type="domain" description="Resolvase/invertase-type recombinase catalytic" evidence="1">
    <location>
        <begin position="3"/>
        <end position="152"/>
    </location>
</feature>
<dbReference type="RefSeq" id="WP_171776446.1">
    <property type="nucleotide sequence ID" value="NZ_CP045269.1"/>
</dbReference>
<accession>A0A6M6DJK5</accession>
<dbReference type="EMBL" id="CP045269">
    <property type="protein sequence ID" value="QJX74730.1"/>
    <property type="molecule type" value="Genomic_DNA"/>
</dbReference>
<organism evidence="3 4">
    <name type="scientific">Priestia megaterium</name>
    <name type="common">Bacillus megaterium</name>
    <dbReference type="NCBI Taxonomy" id="1404"/>
    <lineage>
        <taxon>Bacteria</taxon>
        <taxon>Bacillati</taxon>
        <taxon>Bacillota</taxon>
        <taxon>Bacilli</taxon>
        <taxon>Bacillales</taxon>
        <taxon>Bacillaceae</taxon>
        <taxon>Priestia</taxon>
    </lineage>
</organism>
<gene>
    <name evidence="3" type="ORF">FDZ14_00490</name>
</gene>
<proteinExistence type="predicted"/>
<name>A0A6M6DJK5_PRIMG</name>
<evidence type="ECO:0000313" key="4">
    <source>
        <dbReference type="Proteomes" id="UP000501076"/>
    </source>
</evidence>
<dbReference type="SMART" id="SM00857">
    <property type="entry name" value="Resolvase"/>
    <property type="match status" value="1"/>
</dbReference>
<keyword evidence="3" id="KW-0614">Plasmid</keyword>
<dbReference type="Pfam" id="PF00239">
    <property type="entry name" value="Resolvase"/>
    <property type="match status" value="1"/>
</dbReference>
<sequence>MKKAFAYYRKSIERDSVKSIDGQREEVHKYATENNIEIIQEFSEVASSASLFREELIRMFEELKKRNDIDFILVYRFDRMTREIEGFGWILAQLKDFHQVKTRLHSITEDNDYVESPEKLLLQTMKTYGSTMEREAAVARMYEGKIRKSKKGGFLGGTPPLGYRSVPGTGKLAVNEEEAPLVRQVFALKETGLSMNAIAKELNELGFISRKGGKFHAKTIQRIIKHERLYRGEYEDPSILN</sequence>
<dbReference type="InterPro" id="IPR050639">
    <property type="entry name" value="SSR_resolvase"/>
</dbReference>
<dbReference type="Pfam" id="PF07508">
    <property type="entry name" value="Recombinase"/>
    <property type="match status" value="1"/>
</dbReference>
<dbReference type="Proteomes" id="UP000501076">
    <property type="component" value="Plasmid pFDU301G"/>
</dbReference>
<dbReference type="PANTHER" id="PTHR30461:SF23">
    <property type="entry name" value="DNA RECOMBINASE-RELATED"/>
    <property type="match status" value="1"/>
</dbReference>
<dbReference type="InterPro" id="IPR011109">
    <property type="entry name" value="DNA_bind_recombinase_dom"/>
</dbReference>
<dbReference type="CDD" id="cd00338">
    <property type="entry name" value="Ser_Recombinase"/>
    <property type="match status" value="1"/>
</dbReference>
<evidence type="ECO:0000313" key="3">
    <source>
        <dbReference type="EMBL" id="QJX74730.1"/>
    </source>
</evidence>
<dbReference type="SUPFAM" id="SSF53041">
    <property type="entry name" value="Resolvase-like"/>
    <property type="match status" value="1"/>
</dbReference>
<dbReference type="Gene3D" id="3.40.50.1390">
    <property type="entry name" value="Resolvase, N-terminal catalytic domain"/>
    <property type="match status" value="1"/>
</dbReference>
<geneLocation type="plasmid" evidence="4">
    <name>pfdu301g</name>
</geneLocation>
<evidence type="ECO:0000259" key="1">
    <source>
        <dbReference type="PROSITE" id="PS51736"/>
    </source>
</evidence>
<evidence type="ECO:0008006" key="5">
    <source>
        <dbReference type="Google" id="ProtNLM"/>
    </source>
</evidence>
<dbReference type="GO" id="GO:0000150">
    <property type="term" value="F:DNA strand exchange activity"/>
    <property type="evidence" value="ECO:0007669"/>
    <property type="project" value="InterPro"/>
</dbReference>
<dbReference type="PROSITE" id="PS51737">
    <property type="entry name" value="RECOMBINASE_DNA_BIND"/>
    <property type="match status" value="1"/>
</dbReference>
<dbReference type="PANTHER" id="PTHR30461">
    <property type="entry name" value="DNA-INVERTASE FROM LAMBDOID PROPHAGE"/>
    <property type="match status" value="1"/>
</dbReference>
<feature type="domain" description="Recombinase" evidence="2">
    <location>
        <begin position="160"/>
        <end position="241"/>
    </location>
</feature>
<dbReference type="GO" id="GO:0003677">
    <property type="term" value="F:DNA binding"/>
    <property type="evidence" value="ECO:0007669"/>
    <property type="project" value="InterPro"/>
</dbReference>
<dbReference type="PROSITE" id="PS51736">
    <property type="entry name" value="RECOMBINASES_3"/>
    <property type="match status" value="1"/>
</dbReference>
<protein>
    <recommendedName>
        <fullName evidence="5">Recombinase family protein</fullName>
    </recommendedName>
</protein>
<dbReference type="InterPro" id="IPR006119">
    <property type="entry name" value="Resolv_N"/>
</dbReference>
<dbReference type="Gene3D" id="3.90.1750.20">
    <property type="entry name" value="Putative Large Serine Recombinase, Chain B, Domain 2"/>
    <property type="match status" value="1"/>
</dbReference>
<reference evidence="3 4" key="1">
    <citation type="submission" date="2019-10" db="EMBL/GenBank/DDBJ databases">
        <title>Complete genome sequences for adaption low water activity.</title>
        <authorList>
            <person name="Zhao L."/>
            <person name="Zhong J."/>
        </authorList>
    </citation>
    <scope>NUCLEOTIDE SEQUENCE [LARGE SCALE GENOMIC DNA]</scope>
    <source>
        <strain evidence="3 4">FDU301</strain>
        <plasmid evidence="4">pfdu301g</plasmid>
    </source>
</reference>
<evidence type="ECO:0000259" key="2">
    <source>
        <dbReference type="PROSITE" id="PS51737"/>
    </source>
</evidence>